<dbReference type="InterPro" id="IPR010255">
    <property type="entry name" value="Haem_peroxidase_sf"/>
</dbReference>
<evidence type="ECO:0000256" key="2">
    <source>
        <dbReference type="ARBA" id="ARBA00002322"/>
    </source>
</evidence>
<gene>
    <name evidence="15" type="ORF">PIB30_060317</name>
</gene>
<dbReference type="PANTHER" id="PTHR31517:SF59">
    <property type="entry name" value="PEROXIDASE"/>
    <property type="match status" value="1"/>
</dbReference>
<keyword evidence="16" id="KW-1185">Reference proteome</keyword>
<keyword evidence="4 13" id="KW-0964">Secreted</keyword>
<evidence type="ECO:0000256" key="8">
    <source>
        <dbReference type="ARBA" id="ARBA00022837"/>
    </source>
</evidence>
<keyword evidence="10 13" id="KW-0408">Iron</keyword>
<dbReference type="PANTHER" id="PTHR31517">
    <property type="match status" value="1"/>
</dbReference>
<evidence type="ECO:0000256" key="5">
    <source>
        <dbReference type="ARBA" id="ARBA00022559"/>
    </source>
</evidence>
<dbReference type="SUPFAM" id="SSF48113">
    <property type="entry name" value="Heme-dependent peroxidases"/>
    <property type="match status" value="1"/>
</dbReference>
<dbReference type="InterPro" id="IPR000823">
    <property type="entry name" value="Peroxidase_pln"/>
</dbReference>
<comment type="subcellular location">
    <subcellularLocation>
        <location evidence="13">Secreted</location>
    </subcellularLocation>
</comment>
<evidence type="ECO:0000256" key="6">
    <source>
        <dbReference type="ARBA" id="ARBA00022617"/>
    </source>
</evidence>
<keyword evidence="8 13" id="KW-0106">Calcium</keyword>
<dbReference type="EC" id="1.11.1.7" evidence="3 13"/>
<evidence type="ECO:0000256" key="10">
    <source>
        <dbReference type="ARBA" id="ARBA00023004"/>
    </source>
</evidence>
<evidence type="ECO:0000256" key="13">
    <source>
        <dbReference type="RuleBase" id="RU362060"/>
    </source>
</evidence>
<dbReference type="Pfam" id="PF00141">
    <property type="entry name" value="peroxidase"/>
    <property type="match status" value="1"/>
</dbReference>
<keyword evidence="11" id="KW-1015">Disulfide bond</keyword>
<dbReference type="Gene3D" id="1.10.420.10">
    <property type="entry name" value="Peroxidase, domain 2"/>
    <property type="match status" value="1"/>
</dbReference>
<name>A0ABU6TK88_9FABA</name>
<comment type="catalytic activity">
    <reaction evidence="1 13">
        <text>2 a phenolic donor + H2O2 = 2 a phenolic radical donor + 2 H2O</text>
        <dbReference type="Rhea" id="RHEA:56136"/>
        <dbReference type="ChEBI" id="CHEBI:15377"/>
        <dbReference type="ChEBI" id="CHEBI:16240"/>
        <dbReference type="ChEBI" id="CHEBI:139520"/>
        <dbReference type="ChEBI" id="CHEBI:139521"/>
        <dbReference type="EC" id="1.11.1.7"/>
    </reaction>
</comment>
<dbReference type="InterPro" id="IPR002016">
    <property type="entry name" value="Haem_peroxidase"/>
</dbReference>
<comment type="function">
    <text evidence="2">Removal of H(2)O(2), oxidation of toxic reductants, biosynthesis and degradation of lignin, suberization, auxin catabolism, response to environmental stresses such as wounding, pathogen attack and oxidative stress. These functions might be dependent on each isozyme/isoform in each plant tissue.</text>
</comment>
<dbReference type="CDD" id="cd00693">
    <property type="entry name" value="secretory_peroxidase"/>
    <property type="match status" value="1"/>
</dbReference>
<evidence type="ECO:0000256" key="3">
    <source>
        <dbReference type="ARBA" id="ARBA00012313"/>
    </source>
</evidence>
<feature type="domain" description="Plant heme peroxidase family profile" evidence="14">
    <location>
        <begin position="5"/>
        <end position="307"/>
    </location>
</feature>
<comment type="cofactor">
    <cofactor evidence="13">
        <name>heme b</name>
        <dbReference type="ChEBI" id="CHEBI:60344"/>
    </cofactor>
    <text evidence="13">Binds 1 heme b (iron(II)-protoporphyrin IX) group per subunit.</text>
</comment>
<protein>
    <recommendedName>
        <fullName evidence="3 13">Peroxidase</fullName>
        <ecNumber evidence="3 13">1.11.1.7</ecNumber>
    </recommendedName>
</protein>
<evidence type="ECO:0000256" key="4">
    <source>
        <dbReference type="ARBA" id="ARBA00022525"/>
    </source>
</evidence>
<evidence type="ECO:0000313" key="15">
    <source>
        <dbReference type="EMBL" id="MED6149214.1"/>
    </source>
</evidence>
<evidence type="ECO:0000256" key="11">
    <source>
        <dbReference type="ARBA" id="ARBA00023157"/>
    </source>
</evidence>
<dbReference type="PROSITE" id="PS50873">
    <property type="entry name" value="PEROXIDASE_4"/>
    <property type="match status" value="1"/>
</dbReference>
<comment type="caution">
    <text evidence="15">The sequence shown here is derived from an EMBL/GenBank/DDBJ whole genome shotgun (WGS) entry which is preliminary data.</text>
</comment>
<evidence type="ECO:0000259" key="14">
    <source>
        <dbReference type="PROSITE" id="PS50873"/>
    </source>
</evidence>
<dbReference type="Gene3D" id="1.10.520.10">
    <property type="match status" value="1"/>
</dbReference>
<dbReference type="PRINTS" id="PR00458">
    <property type="entry name" value="PEROXIDASE"/>
</dbReference>
<dbReference type="Proteomes" id="UP001341840">
    <property type="component" value="Unassembled WGS sequence"/>
</dbReference>
<keyword evidence="9 13" id="KW-0560">Oxidoreductase</keyword>
<sequence length="310" mass="33503">MVFGDLRVGFYSFSCPNAEAIVRDVVQRRFNDNKSINAALLRMHFHDCFVTGCDASLLIDPNPARNKTSEKNAGPNRSVRGFDIIDEAKSALEQACPSTVSCADIISLATRDAVALAGGPTFNVPTGRRDGLASDPALVKLPGPSLSVLEVLKFFTAKGFSLFEMVALMGAGHSVGNVHCSNFRDRLSSFNNGTLDPTMDPSLDAKLVQVCGSSGQPAPNDPSVILDMTTPLAIDTQFLNQIIQKKGILHIDQQLALDPLSRDMVSRFVTDSDTLFQTFANATIKLSTVNVLVGNQGEIRRNCRVFNNPL</sequence>
<organism evidence="15 16">
    <name type="scientific">Stylosanthes scabra</name>
    <dbReference type="NCBI Taxonomy" id="79078"/>
    <lineage>
        <taxon>Eukaryota</taxon>
        <taxon>Viridiplantae</taxon>
        <taxon>Streptophyta</taxon>
        <taxon>Embryophyta</taxon>
        <taxon>Tracheophyta</taxon>
        <taxon>Spermatophyta</taxon>
        <taxon>Magnoliopsida</taxon>
        <taxon>eudicotyledons</taxon>
        <taxon>Gunneridae</taxon>
        <taxon>Pentapetalae</taxon>
        <taxon>rosids</taxon>
        <taxon>fabids</taxon>
        <taxon>Fabales</taxon>
        <taxon>Fabaceae</taxon>
        <taxon>Papilionoideae</taxon>
        <taxon>50 kb inversion clade</taxon>
        <taxon>dalbergioids sensu lato</taxon>
        <taxon>Dalbergieae</taxon>
        <taxon>Pterocarpus clade</taxon>
        <taxon>Stylosanthes</taxon>
    </lineage>
</organism>
<keyword evidence="7 13" id="KW-0479">Metal-binding</keyword>
<reference evidence="15 16" key="1">
    <citation type="journal article" date="2023" name="Plants (Basel)">
        <title>Bridging the Gap: Combining Genomics and Transcriptomics Approaches to Understand Stylosanthes scabra, an Orphan Legume from the Brazilian Caatinga.</title>
        <authorList>
            <person name="Ferreira-Neto J.R.C."/>
            <person name="da Silva M.D."/>
            <person name="Binneck E."/>
            <person name="de Melo N.F."/>
            <person name="da Silva R.H."/>
            <person name="de Melo A.L.T.M."/>
            <person name="Pandolfi V."/>
            <person name="Bustamante F.O."/>
            <person name="Brasileiro-Vidal A.C."/>
            <person name="Benko-Iseppon A.M."/>
        </authorList>
    </citation>
    <scope>NUCLEOTIDE SEQUENCE [LARGE SCALE GENOMIC DNA]</scope>
    <source>
        <tissue evidence="15">Leaves</tissue>
    </source>
</reference>
<comment type="similarity">
    <text evidence="13">Belongs to the peroxidase family. Classical plant (class III) peroxidase subfamily.</text>
</comment>
<evidence type="ECO:0000256" key="9">
    <source>
        <dbReference type="ARBA" id="ARBA00023002"/>
    </source>
</evidence>
<evidence type="ECO:0000256" key="1">
    <source>
        <dbReference type="ARBA" id="ARBA00000189"/>
    </source>
</evidence>
<comment type="cofactor">
    <cofactor evidence="13">
        <name>Ca(2+)</name>
        <dbReference type="ChEBI" id="CHEBI:29108"/>
    </cofactor>
    <text evidence="13">Binds 2 calcium ions per subunit.</text>
</comment>
<accession>A0ABU6TK88</accession>
<dbReference type="PRINTS" id="PR00461">
    <property type="entry name" value="PLPEROXIDASE"/>
</dbReference>
<evidence type="ECO:0000256" key="12">
    <source>
        <dbReference type="ARBA" id="ARBA00023324"/>
    </source>
</evidence>
<evidence type="ECO:0000256" key="7">
    <source>
        <dbReference type="ARBA" id="ARBA00022723"/>
    </source>
</evidence>
<keyword evidence="5 13" id="KW-0575">Peroxidase</keyword>
<dbReference type="EMBL" id="JASCZI010091153">
    <property type="protein sequence ID" value="MED6149214.1"/>
    <property type="molecule type" value="Genomic_DNA"/>
</dbReference>
<evidence type="ECO:0000313" key="16">
    <source>
        <dbReference type="Proteomes" id="UP001341840"/>
    </source>
</evidence>
<keyword evidence="12 13" id="KW-0376">Hydrogen peroxide</keyword>
<proteinExistence type="inferred from homology"/>
<dbReference type="InterPro" id="IPR033905">
    <property type="entry name" value="Secretory_peroxidase"/>
</dbReference>
<keyword evidence="6 13" id="KW-0349">Heme</keyword>